<dbReference type="AlphaFoldDB" id="A0A9D1G4Z4"/>
<keyword evidence="5 10" id="KW-0031">Aminopeptidase</keyword>
<proteinExistence type="inferred from homology"/>
<dbReference type="Pfam" id="PF02073">
    <property type="entry name" value="Peptidase_M29"/>
    <property type="match status" value="1"/>
</dbReference>
<keyword evidence="9" id="KW-0482">Metalloprotease</keyword>
<evidence type="ECO:0000256" key="2">
    <source>
        <dbReference type="ARBA" id="ARBA00001946"/>
    </source>
</evidence>
<evidence type="ECO:0000313" key="10">
    <source>
        <dbReference type="EMBL" id="HIS97425.1"/>
    </source>
</evidence>
<evidence type="ECO:0000256" key="7">
    <source>
        <dbReference type="ARBA" id="ARBA00022723"/>
    </source>
</evidence>
<dbReference type="PANTHER" id="PTHR34448">
    <property type="entry name" value="AMINOPEPTIDASE"/>
    <property type="match status" value="1"/>
</dbReference>
<keyword evidence="8" id="KW-0378">Hydrolase</keyword>
<gene>
    <name evidence="10" type="ORF">IAD42_05565</name>
</gene>
<dbReference type="GO" id="GO:0006508">
    <property type="term" value="P:proteolysis"/>
    <property type="evidence" value="ECO:0007669"/>
    <property type="project" value="UniProtKB-KW"/>
</dbReference>
<dbReference type="SUPFAM" id="SSF144052">
    <property type="entry name" value="Thermophilic metalloprotease-like"/>
    <property type="match status" value="1"/>
</dbReference>
<comment type="cofactor">
    <cofactor evidence="2">
        <name>Mg(2+)</name>
        <dbReference type="ChEBI" id="CHEBI:18420"/>
    </cofactor>
</comment>
<evidence type="ECO:0000256" key="3">
    <source>
        <dbReference type="ARBA" id="ARBA00001947"/>
    </source>
</evidence>
<dbReference type="Proteomes" id="UP000886876">
    <property type="component" value="Unassembled WGS sequence"/>
</dbReference>
<accession>A0A9D1G4Z4</accession>
<protein>
    <submittedName>
        <fullName evidence="10">Aminopeptidase</fullName>
    </submittedName>
</protein>
<comment type="caution">
    <text evidence="10">The sequence shown here is derived from an EMBL/GenBank/DDBJ whole genome shotgun (WGS) entry which is preliminary data.</text>
</comment>
<evidence type="ECO:0000256" key="5">
    <source>
        <dbReference type="ARBA" id="ARBA00022438"/>
    </source>
</evidence>
<reference evidence="10" key="2">
    <citation type="journal article" date="2021" name="PeerJ">
        <title>Extensive microbial diversity within the chicken gut microbiome revealed by metagenomics and culture.</title>
        <authorList>
            <person name="Gilroy R."/>
            <person name="Ravi A."/>
            <person name="Getino M."/>
            <person name="Pursley I."/>
            <person name="Horton D.L."/>
            <person name="Alikhan N.F."/>
            <person name="Baker D."/>
            <person name="Gharbi K."/>
            <person name="Hall N."/>
            <person name="Watson M."/>
            <person name="Adriaenssens E.M."/>
            <person name="Foster-Nyarko E."/>
            <person name="Jarju S."/>
            <person name="Secka A."/>
            <person name="Antonio M."/>
            <person name="Oren A."/>
            <person name="Chaudhuri R.R."/>
            <person name="La Ragione R."/>
            <person name="Hildebrand F."/>
            <person name="Pallen M.J."/>
        </authorList>
    </citation>
    <scope>NUCLEOTIDE SEQUENCE</scope>
    <source>
        <strain evidence="10">ChiHecec3B27-6122</strain>
    </source>
</reference>
<evidence type="ECO:0000256" key="6">
    <source>
        <dbReference type="ARBA" id="ARBA00022670"/>
    </source>
</evidence>
<name>A0A9D1G4Z4_9FIRM</name>
<dbReference type="InterPro" id="IPR052170">
    <property type="entry name" value="M29_Exopeptidase"/>
</dbReference>
<dbReference type="Gene3D" id="3.40.1830.10">
    <property type="entry name" value="Thermophilic metalloprotease (M29)"/>
    <property type="match status" value="1"/>
</dbReference>
<comment type="cofactor">
    <cofactor evidence="1">
        <name>Co(2+)</name>
        <dbReference type="ChEBI" id="CHEBI:48828"/>
    </cofactor>
</comment>
<comment type="similarity">
    <text evidence="4">Belongs to the peptidase M29 family.</text>
</comment>
<dbReference type="GO" id="GO:0046872">
    <property type="term" value="F:metal ion binding"/>
    <property type="evidence" value="ECO:0007669"/>
    <property type="project" value="UniProtKB-KW"/>
</dbReference>
<evidence type="ECO:0000256" key="8">
    <source>
        <dbReference type="ARBA" id="ARBA00022801"/>
    </source>
</evidence>
<keyword evidence="7" id="KW-0479">Metal-binding</keyword>
<evidence type="ECO:0000256" key="9">
    <source>
        <dbReference type="ARBA" id="ARBA00023049"/>
    </source>
</evidence>
<evidence type="ECO:0000256" key="1">
    <source>
        <dbReference type="ARBA" id="ARBA00001941"/>
    </source>
</evidence>
<sequence>MKKSVLKQYARLIARTGANVQKGQSVLIVAGLDQPEFIELLAAECYRAGASEVEVEWRHQPLTRLAVRHKSAKKLGEVKLWEEERQRWQTETLPARIVILSEDPDGLTGIDHAKYAKGVQARYEKLRPYIDARENREQWCIAAVPGVKWAKKVFPSLPKGRAVEALWGAILSCSRALEGDPAENWRLHNLELKSRAERLNSMGLAALEYKSPNGTDLKVGLIPEALFLGGAERCPVNGVWYEPNVPSEELFVTPKAGSAEGIVYATMPLVYQGVLIEDFWLRFENGRVAELHAEKNEDALRALVSMDEGAAMLGECALVPWGSPIRESGLLFYNTLFDENASCHLALGRGYSSNIRDYENYSLDELRAMGVNDSMVHEDFMIGSAGLSITGITASGGRVAIFRDGGWAF</sequence>
<dbReference type="InterPro" id="IPR000787">
    <property type="entry name" value="Peptidase_M29"/>
</dbReference>
<dbReference type="PRINTS" id="PR00919">
    <property type="entry name" value="THERMOPTASE"/>
</dbReference>
<dbReference type="PANTHER" id="PTHR34448:SF3">
    <property type="entry name" value="AMINOPEPTIDASE AMPS"/>
    <property type="match status" value="1"/>
</dbReference>
<evidence type="ECO:0000256" key="4">
    <source>
        <dbReference type="ARBA" id="ARBA00008236"/>
    </source>
</evidence>
<dbReference type="GO" id="GO:0004177">
    <property type="term" value="F:aminopeptidase activity"/>
    <property type="evidence" value="ECO:0007669"/>
    <property type="project" value="UniProtKB-KW"/>
</dbReference>
<comment type="cofactor">
    <cofactor evidence="3">
        <name>Zn(2+)</name>
        <dbReference type="ChEBI" id="CHEBI:29105"/>
    </cofactor>
</comment>
<organism evidence="10 11">
    <name type="scientific">Candidatus Scatomorpha pullistercoris</name>
    <dbReference type="NCBI Taxonomy" id="2840929"/>
    <lineage>
        <taxon>Bacteria</taxon>
        <taxon>Bacillati</taxon>
        <taxon>Bacillota</taxon>
        <taxon>Clostridia</taxon>
        <taxon>Eubacteriales</taxon>
        <taxon>Candidatus Scatomorpha</taxon>
    </lineage>
</organism>
<dbReference type="GO" id="GO:0008237">
    <property type="term" value="F:metallopeptidase activity"/>
    <property type="evidence" value="ECO:0007669"/>
    <property type="project" value="UniProtKB-KW"/>
</dbReference>
<dbReference type="InterPro" id="IPR035097">
    <property type="entry name" value="M29_N-terminal"/>
</dbReference>
<reference evidence="10" key="1">
    <citation type="submission" date="2020-10" db="EMBL/GenBank/DDBJ databases">
        <authorList>
            <person name="Gilroy R."/>
        </authorList>
    </citation>
    <scope>NUCLEOTIDE SEQUENCE</scope>
    <source>
        <strain evidence="10">ChiHecec3B27-6122</strain>
    </source>
</reference>
<dbReference type="EMBL" id="DVJS01000137">
    <property type="protein sequence ID" value="HIS97425.1"/>
    <property type="molecule type" value="Genomic_DNA"/>
</dbReference>
<keyword evidence="6" id="KW-0645">Protease</keyword>
<evidence type="ECO:0000313" key="11">
    <source>
        <dbReference type="Proteomes" id="UP000886876"/>
    </source>
</evidence>